<sequence length="117" mass="11960">MTRHRALVLTAVAPALALVVACGAPAGRPASRAEVCQGFDALGDQLLQGNGVFGNPLFHKAGDLAWLASRYQGQPDLSRDAAALHRIAGADSTTGADLMDATVNIATLCGHPLTLGT</sequence>
<organism evidence="2 3">
    <name type="scientific">Streptantibioticus parmotrematis</name>
    <dbReference type="NCBI Taxonomy" id="2873249"/>
    <lineage>
        <taxon>Bacteria</taxon>
        <taxon>Bacillati</taxon>
        <taxon>Actinomycetota</taxon>
        <taxon>Actinomycetes</taxon>
        <taxon>Kitasatosporales</taxon>
        <taxon>Streptomycetaceae</taxon>
        <taxon>Streptantibioticus</taxon>
    </lineage>
</organism>
<dbReference type="EMBL" id="JAINVZ010000026">
    <property type="protein sequence ID" value="MBY8888612.1"/>
    <property type="molecule type" value="Genomic_DNA"/>
</dbReference>
<proteinExistence type="predicted"/>
<feature type="chain" id="PRO_5045914896" evidence="1">
    <location>
        <begin position="27"/>
        <end position="117"/>
    </location>
</feature>
<name>A0ABS7QZG7_9ACTN</name>
<gene>
    <name evidence="2" type="ORF">K7472_27770</name>
</gene>
<keyword evidence="3" id="KW-1185">Reference proteome</keyword>
<reference evidence="2 3" key="1">
    <citation type="submission" date="2021-08" db="EMBL/GenBank/DDBJ databases">
        <title>Streptomyces sp. PTM05 isolated from lichen.</title>
        <authorList>
            <person name="Somphong A."/>
            <person name="Phongsopitanun W."/>
            <person name="Tanasupawat S."/>
        </authorList>
    </citation>
    <scope>NUCLEOTIDE SEQUENCE [LARGE SCALE GENOMIC DNA]</scope>
    <source>
        <strain evidence="2 3">Ptm05</strain>
    </source>
</reference>
<accession>A0ABS7QZG7</accession>
<comment type="caution">
    <text evidence="2">The sequence shown here is derived from an EMBL/GenBank/DDBJ whole genome shotgun (WGS) entry which is preliminary data.</text>
</comment>
<feature type="signal peptide" evidence="1">
    <location>
        <begin position="1"/>
        <end position="26"/>
    </location>
</feature>
<evidence type="ECO:0000313" key="3">
    <source>
        <dbReference type="Proteomes" id="UP001198565"/>
    </source>
</evidence>
<protein>
    <submittedName>
        <fullName evidence="2">Molybdenum ABC transporter substrate-binding protein</fullName>
    </submittedName>
</protein>
<evidence type="ECO:0000256" key="1">
    <source>
        <dbReference type="SAM" id="SignalP"/>
    </source>
</evidence>
<dbReference type="Proteomes" id="UP001198565">
    <property type="component" value="Unassembled WGS sequence"/>
</dbReference>
<dbReference type="RefSeq" id="WP_222981321.1">
    <property type="nucleotide sequence ID" value="NZ_JAINVZ010000026.1"/>
</dbReference>
<evidence type="ECO:0000313" key="2">
    <source>
        <dbReference type="EMBL" id="MBY8888612.1"/>
    </source>
</evidence>
<dbReference type="PROSITE" id="PS51257">
    <property type="entry name" value="PROKAR_LIPOPROTEIN"/>
    <property type="match status" value="1"/>
</dbReference>
<keyword evidence="1" id="KW-0732">Signal</keyword>